<keyword evidence="1" id="KW-0378">Hydrolase</keyword>
<sequence>MSLECVLVLFYPAIMQTPKEIWSIRGRKVAVHPGTGAWQPTFPGMEIRRLDNIFFAIRPGEAAASQIHDIAQSLGTEFGLRGRLLDRLCLHITLHGVGEFEGLPRSRIAQANEAASSVSMPAFDVGFDRAMSFGGNGQSSPLVLRGSVGHAELRRLHRLLGEAMRRVGLWRAVRSSFTRM</sequence>
<proteinExistence type="predicted"/>
<protein>
    <submittedName>
        <fullName evidence="2">RNA 2',3'-cyclic phosphodiesterase</fullName>
    </submittedName>
</protein>
<dbReference type="PANTHER" id="PTHR35561">
    <property type="entry name" value="RNA 2',3'-CYCLIC PHOSPHODIESTERASE"/>
    <property type="match status" value="1"/>
</dbReference>
<gene>
    <name evidence="2" type="ORF">ABVK50_06370</name>
</gene>
<name>A0AAU8CYV8_9HYPH</name>
<accession>A0AAU8CYV8</accession>
<dbReference type="RefSeq" id="WP_353646071.1">
    <property type="nucleotide sequence ID" value="NZ_CP159253.1"/>
</dbReference>
<reference evidence="2" key="1">
    <citation type="submission" date="2024-06" db="EMBL/GenBank/DDBJ databases">
        <title>Mesorhizobium karijinii sp. nov., a symbiont of the iconic Swainsona formosa from arid Australia.</title>
        <authorList>
            <person name="Hill Y.J."/>
            <person name="Watkin E.L.J."/>
            <person name="O'Hara G.W."/>
            <person name="Terpolilli J."/>
            <person name="Tye M.L."/>
            <person name="Kohlmeier M.G."/>
        </authorList>
    </citation>
    <scope>NUCLEOTIDE SEQUENCE</scope>
    <source>
        <strain evidence="2">WSM2240</strain>
    </source>
</reference>
<dbReference type="Gene3D" id="3.90.1140.10">
    <property type="entry name" value="Cyclic phosphodiesterase"/>
    <property type="match status" value="1"/>
</dbReference>
<evidence type="ECO:0000313" key="2">
    <source>
        <dbReference type="EMBL" id="XCG51829.1"/>
    </source>
</evidence>
<dbReference type="SUPFAM" id="SSF55144">
    <property type="entry name" value="LigT-like"/>
    <property type="match status" value="1"/>
</dbReference>
<dbReference type="InterPro" id="IPR009097">
    <property type="entry name" value="Cyclic_Pdiesterase"/>
</dbReference>
<dbReference type="EMBL" id="CP159253">
    <property type="protein sequence ID" value="XCG51829.1"/>
    <property type="molecule type" value="Genomic_DNA"/>
</dbReference>
<organism evidence="2">
    <name type="scientific">Mesorhizobium sp. WSM2240</name>
    <dbReference type="NCBI Taxonomy" id="3228851"/>
    <lineage>
        <taxon>Bacteria</taxon>
        <taxon>Pseudomonadati</taxon>
        <taxon>Pseudomonadota</taxon>
        <taxon>Alphaproteobacteria</taxon>
        <taxon>Hyphomicrobiales</taxon>
        <taxon>Phyllobacteriaceae</taxon>
        <taxon>Mesorhizobium</taxon>
    </lineage>
</organism>
<evidence type="ECO:0000256" key="1">
    <source>
        <dbReference type="ARBA" id="ARBA00022801"/>
    </source>
</evidence>
<dbReference type="AlphaFoldDB" id="A0AAU8CYV8"/>
<dbReference type="InterPro" id="IPR004175">
    <property type="entry name" value="RNA_CPDase"/>
</dbReference>
<dbReference type="PANTHER" id="PTHR35561:SF1">
    <property type="entry name" value="RNA 2',3'-CYCLIC PHOSPHODIESTERASE"/>
    <property type="match status" value="1"/>
</dbReference>
<dbReference type="GO" id="GO:0008664">
    <property type="term" value="F:RNA 2',3'-cyclic 3'-phosphodiesterase activity"/>
    <property type="evidence" value="ECO:0007669"/>
    <property type="project" value="InterPro"/>
</dbReference>
<dbReference type="GO" id="GO:0004113">
    <property type="term" value="F:2',3'-cyclic-nucleotide 3'-phosphodiesterase activity"/>
    <property type="evidence" value="ECO:0007669"/>
    <property type="project" value="InterPro"/>
</dbReference>